<evidence type="ECO:0000256" key="1">
    <source>
        <dbReference type="ARBA" id="ARBA00022737"/>
    </source>
</evidence>
<dbReference type="EMBL" id="ML986582">
    <property type="protein sequence ID" value="KAF2269533.1"/>
    <property type="molecule type" value="Genomic_DNA"/>
</dbReference>
<dbReference type="AlphaFoldDB" id="A0A9P4NAC5"/>
<proteinExistence type="predicted"/>
<keyword evidence="5" id="KW-1185">Reference proteome</keyword>
<dbReference type="PANTHER" id="PTHR24171">
    <property type="entry name" value="ANKYRIN REPEAT DOMAIN-CONTAINING PROTEIN 39-RELATED"/>
    <property type="match status" value="1"/>
</dbReference>
<comment type="caution">
    <text evidence="4">The sequence shown here is derived from an EMBL/GenBank/DDBJ whole genome shotgun (WGS) entry which is preliminary data.</text>
</comment>
<feature type="repeat" description="ANK" evidence="3">
    <location>
        <begin position="18"/>
        <end position="50"/>
    </location>
</feature>
<keyword evidence="2 3" id="KW-0040">ANK repeat</keyword>
<dbReference type="PROSITE" id="PS50088">
    <property type="entry name" value="ANK_REPEAT"/>
    <property type="match status" value="3"/>
</dbReference>
<accession>A0A9P4NAC5</accession>
<dbReference type="Gene3D" id="1.25.40.20">
    <property type="entry name" value="Ankyrin repeat-containing domain"/>
    <property type="match status" value="3"/>
</dbReference>
<name>A0A9P4NAC5_9PLEO</name>
<dbReference type="SUPFAM" id="SSF48403">
    <property type="entry name" value="Ankyrin repeat"/>
    <property type="match status" value="1"/>
</dbReference>
<dbReference type="SMART" id="SM00248">
    <property type="entry name" value="ANK"/>
    <property type="match status" value="3"/>
</dbReference>
<gene>
    <name evidence="4" type="ORF">CC78DRAFT_453304</name>
</gene>
<feature type="repeat" description="ANK" evidence="3">
    <location>
        <begin position="125"/>
        <end position="157"/>
    </location>
</feature>
<protein>
    <submittedName>
        <fullName evidence="4">Ankyrin</fullName>
    </submittedName>
</protein>
<reference evidence="5" key="1">
    <citation type="journal article" date="2020" name="Stud. Mycol.">
        <title>101 Dothideomycetes genomes: A test case for predicting lifestyles and emergence of pathogens.</title>
        <authorList>
            <person name="Haridas S."/>
            <person name="Albert R."/>
            <person name="Binder M."/>
            <person name="Bloem J."/>
            <person name="LaButti K."/>
            <person name="Salamov A."/>
            <person name="Andreopoulos B."/>
            <person name="Baker S."/>
            <person name="Barry K."/>
            <person name="Bills G."/>
            <person name="Bluhm B."/>
            <person name="Cannon C."/>
            <person name="Castanera R."/>
            <person name="Culley D."/>
            <person name="Daum C."/>
            <person name="Ezra D."/>
            <person name="Gonzalez J."/>
            <person name="Henrissat B."/>
            <person name="Kuo A."/>
            <person name="Liang C."/>
            <person name="Lipzen A."/>
            <person name="Lutzoni F."/>
            <person name="Magnuson J."/>
            <person name="Mondo S."/>
            <person name="Nolan M."/>
            <person name="Ohm R."/>
            <person name="Pangilinan J."/>
            <person name="Park H.-J."/>
            <person name="Ramirez L."/>
            <person name="Alfaro M."/>
            <person name="Sun H."/>
            <person name="Tritt A."/>
            <person name="Yoshinaga Y."/>
            <person name="Zwiers L.-H."/>
            <person name="Turgeon B."/>
            <person name="Goodwin S."/>
            <person name="Spatafora J."/>
            <person name="Crous P."/>
            <person name="Grigoriev I."/>
        </authorList>
    </citation>
    <scope>NUCLEOTIDE SEQUENCE [LARGE SCALE GENOMIC DNA]</scope>
    <source>
        <strain evidence="5">CBS 304.66</strain>
    </source>
</reference>
<evidence type="ECO:0000256" key="2">
    <source>
        <dbReference type="ARBA" id="ARBA00023043"/>
    </source>
</evidence>
<dbReference type="InterPro" id="IPR002110">
    <property type="entry name" value="Ankyrin_rpt"/>
</dbReference>
<keyword evidence="1" id="KW-0677">Repeat</keyword>
<feature type="non-terminal residue" evidence="4">
    <location>
        <position position="169"/>
    </location>
</feature>
<organism evidence="4 5">
    <name type="scientific">Lojkania enalia</name>
    <dbReference type="NCBI Taxonomy" id="147567"/>
    <lineage>
        <taxon>Eukaryota</taxon>
        <taxon>Fungi</taxon>
        <taxon>Dikarya</taxon>
        <taxon>Ascomycota</taxon>
        <taxon>Pezizomycotina</taxon>
        <taxon>Dothideomycetes</taxon>
        <taxon>Pleosporomycetidae</taxon>
        <taxon>Pleosporales</taxon>
        <taxon>Pleosporales incertae sedis</taxon>
        <taxon>Lojkania</taxon>
    </lineage>
</organism>
<dbReference type="OrthoDB" id="539213at2759"/>
<evidence type="ECO:0000313" key="5">
    <source>
        <dbReference type="Proteomes" id="UP000800093"/>
    </source>
</evidence>
<feature type="repeat" description="ANK" evidence="3">
    <location>
        <begin position="51"/>
        <end position="83"/>
    </location>
</feature>
<dbReference type="Pfam" id="PF12796">
    <property type="entry name" value="Ank_2"/>
    <property type="match status" value="2"/>
</dbReference>
<dbReference type="Proteomes" id="UP000800093">
    <property type="component" value="Unassembled WGS sequence"/>
</dbReference>
<evidence type="ECO:0000256" key="3">
    <source>
        <dbReference type="PROSITE-ProRule" id="PRU00023"/>
    </source>
</evidence>
<dbReference type="PROSITE" id="PS50297">
    <property type="entry name" value="ANK_REP_REGION"/>
    <property type="match status" value="3"/>
</dbReference>
<evidence type="ECO:0000313" key="4">
    <source>
        <dbReference type="EMBL" id="KAF2269533.1"/>
    </source>
</evidence>
<sequence length="169" mass="18802">MIGALTQYAINLDARAPDKKSAVHIAAAHCDFQTLHLLIKAKADLNLQDEHGRTPLHYAAQRNRPDAVIALIEAGANREIKDIQGRTLIHCAVPHYSLNDLSNLVSKVLKIRGSRPRQLNEPDVDGWTPIHWACKGGENGVIRLLRAAQANPTKRDKKGWTPRHIAIFH</sequence>
<dbReference type="InterPro" id="IPR036770">
    <property type="entry name" value="Ankyrin_rpt-contain_sf"/>
</dbReference>